<reference evidence="2" key="1">
    <citation type="journal article" date="2008" name="Plasmid">
        <title>Small multidrug resistance plasmids in Actinobacillus porcitonsillarum.</title>
        <authorList>
            <person name="Matter D."/>
            <person name="Rossano A."/>
            <person name="Sieber S."/>
            <person name="Perreten V."/>
        </authorList>
    </citation>
    <scope>NUCLEOTIDE SEQUENCE [LARGE SCALE GENOMIC DNA]</scope>
    <source>
        <plasmid evidence="2">pKMA505</plasmid>
    </source>
</reference>
<evidence type="ECO:0000313" key="2">
    <source>
        <dbReference type="EMBL" id="CAI29794.1"/>
    </source>
</evidence>
<sequence>MFAESFLYSCTILTLSSINTAFRFSRISALISLISSLLLVIRPFIPSTSSFINSIIKISGAVGSEIIGTIERIKSAIVTSKAKLEISIESVTEKQQSTNQSLTEQQPEQQRYQAPTRPRFR</sequence>
<geneLocation type="plasmid" evidence="2">
    <name>pKMA505</name>
</geneLocation>
<dbReference type="RefSeq" id="WP_011270127.1">
    <property type="nucleotide sequence ID" value="NC_007094.1"/>
</dbReference>
<organism evidence="2">
    <name type="scientific">Actinobacillus porcitonsillarum</name>
    <dbReference type="NCBI Taxonomy" id="189834"/>
    <lineage>
        <taxon>Bacteria</taxon>
        <taxon>Pseudomonadati</taxon>
        <taxon>Pseudomonadota</taxon>
        <taxon>Gammaproteobacteria</taxon>
        <taxon>Pasteurellales</taxon>
        <taxon>Pasteurellaceae</taxon>
        <taxon>Actinobacillus</taxon>
    </lineage>
</organism>
<accession>Q4W2T5</accession>
<dbReference type="EMBL" id="AJ830710">
    <property type="protein sequence ID" value="CAI29794.1"/>
    <property type="molecule type" value="Genomic_DNA"/>
</dbReference>
<feature type="compositionally biased region" description="Polar residues" evidence="1">
    <location>
        <begin position="91"/>
        <end position="113"/>
    </location>
</feature>
<keyword evidence="2" id="KW-0614">Plasmid</keyword>
<protein>
    <submittedName>
        <fullName evidence="2">Uncharacterized protein</fullName>
    </submittedName>
</protein>
<name>Q4W2T5_9PAST</name>
<evidence type="ECO:0000256" key="1">
    <source>
        <dbReference type="SAM" id="MobiDB-lite"/>
    </source>
</evidence>
<feature type="region of interest" description="Disordered" evidence="1">
    <location>
        <begin position="91"/>
        <end position="121"/>
    </location>
</feature>
<dbReference type="AlphaFoldDB" id="Q4W2T5"/>
<proteinExistence type="predicted"/>